<protein>
    <submittedName>
        <fullName evidence="1">Uncharacterized protein</fullName>
    </submittedName>
</protein>
<organism evidence="1 2">
    <name type="scientific">Daphnia magna</name>
    <dbReference type="NCBI Taxonomy" id="35525"/>
    <lineage>
        <taxon>Eukaryota</taxon>
        <taxon>Metazoa</taxon>
        <taxon>Ecdysozoa</taxon>
        <taxon>Arthropoda</taxon>
        <taxon>Crustacea</taxon>
        <taxon>Branchiopoda</taxon>
        <taxon>Diplostraca</taxon>
        <taxon>Cladocera</taxon>
        <taxon>Anomopoda</taxon>
        <taxon>Daphniidae</taxon>
        <taxon>Daphnia</taxon>
    </lineage>
</organism>
<dbReference type="EMBL" id="LRGB01002568">
    <property type="protein sequence ID" value="KZS07113.1"/>
    <property type="molecule type" value="Genomic_DNA"/>
</dbReference>
<accession>A0A164PT21</accession>
<name>A0A164PT21_9CRUS</name>
<dbReference type="Proteomes" id="UP000076858">
    <property type="component" value="Unassembled WGS sequence"/>
</dbReference>
<keyword evidence="2" id="KW-1185">Reference proteome</keyword>
<reference evidence="1 2" key="1">
    <citation type="submission" date="2016-03" db="EMBL/GenBank/DDBJ databases">
        <title>EvidentialGene: Evidence-directed Construction of Genes on Genomes.</title>
        <authorList>
            <person name="Gilbert D.G."/>
            <person name="Choi J.-H."/>
            <person name="Mockaitis K."/>
            <person name="Colbourne J."/>
            <person name="Pfrender M."/>
        </authorList>
    </citation>
    <scope>NUCLEOTIDE SEQUENCE [LARGE SCALE GENOMIC DNA]</scope>
    <source>
        <strain evidence="1 2">Xinb3</strain>
        <tissue evidence="1">Complete organism</tissue>
    </source>
</reference>
<evidence type="ECO:0000313" key="1">
    <source>
        <dbReference type="EMBL" id="KZS07113.1"/>
    </source>
</evidence>
<evidence type="ECO:0000313" key="2">
    <source>
        <dbReference type="Proteomes" id="UP000076858"/>
    </source>
</evidence>
<sequence>MWTVSYMYRLKVRTIQGKQQTGICGLHALYIEILQIKVSSTCGHLSIYQKQQNHIPICLQNLFDKTKNIKNLVGSLQRKTYIL</sequence>
<proteinExistence type="predicted"/>
<comment type="caution">
    <text evidence="1">The sequence shown here is derived from an EMBL/GenBank/DDBJ whole genome shotgun (WGS) entry which is preliminary data.</text>
</comment>
<dbReference type="AlphaFoldDB" id="A0A164PT21"/>
<gene>
    <name evidence="1" type="ORF">APZ42_029300</name>
</gene>